<protein>
    <submittedName>
        <fullName evidence="1">Uncharacterized protein</fullName>
    </submittedName>
</protein>
<sequence>MKARAPEIPLKEFAGGHDDFAQAARVAAACDAFRADDEGEWVADEPRSCYNCRARRWTRDAFVCLKGRL</sequence>
<organism evidence="1 2">
    <name type="scientific">Nitrogeniibacter mangrovi</name>
    <dbReference type="NCBI Taxonomy" id="2016596"/>
    <lineage>
        <taxon>Bacteria</taxon>
        <taxon>Pseudomonadati</taxon>
        <taxon>Pseudomonadota</taxon>
        <taxon>Betaproteobacteria</taxon>
        <taxon>Rhodocyclales</taxon>
        <taxon>Zoogloeaceae</taxon>
        <taxon>Nitrogeniibacter</taxon>
    </lineage>
</organism>
<name>A0A6C1B0B1_9RHOO</name>
<gene>
    <name evidence="1" type="ORF">G3580_04970</name>
</gene>
<evidence type="ECO:0000313" key="1">
    <source>
        <dbReference type="EMBL" id="QID17046.1"/>
    </source>
</evidence>
<dbReference type="KEGG" id="azq:G3580_04970"/>
<evidence type="ECO:0000313" key="2">
    <source>
        <dbReference type="Proteomes" id="UP000501991"/>
    </source>
</evidence>
<proteinExistence type="predicted"/>
<dbReference type="AlphaFoldDB" id="A0A6C1B0B1"/>
<keyword evidence="2" id="KW-1185">Reference proteome</keyword>
<reference evidence="1 2" key="1">
    <citation type="submission" date="2020-02" db="EMBL/GenBank/DDBJ databases">
        <title>Nitrogenibacter mangrovi gen. nov., sp. nov. isolated from mangrove sediment, a denitrifying betaproteobacterium.</title>
        <authorList>
            <person name="Liao H."/>
            <person name="Tian Y."/>
        </authorList>
    </citation>
    <scope>NUCLEOTIDE SEQUENCE [LARGE SCALE GENOMIC DNA]</scope>
    <source>
        <strain evidence="1 2">M9-3-2</strain>
    </source>
</reference>
<dbReference type="RefSeq" id="WP_173764212.1">
    <property type="nucleotide sequence ID" value="NZ_CP048836.1"/>
</dbReference>
<accession>A0A6C1B0B1</accession>
<dbReference type="EMBL" id="CP048836">
    <property type="protein sequence ID" value="QID17046.1"/>
    <property type="molecule type" value="Genomic_DNA"/>
</dbReference>
<dbReference type="Proteomes" id="UP000501991">
    <property type="component" value="Chromosome"/>
</dbReference>